<gene>
    <name evidence="1" type="ORF">J2I46_02940</name>
</gene>
<name>A0ABS3JC15_9BACT</name>
<keyword evidence="2" id="KW-1185">Reference proteome</keyword>
<comment type="caution">
    <text evidence="1">The sequence shown here is derived from an EMBL/GenBank/DDBJ whole genome shotgun (WGS) entry which is preliminary data.</text>
</comment>
<dbReference type="Proteomes" id="UP000664628">
    <property type="component" value="Unassembled WGS sequence"/>
</dbReference>
<dbReference type="RefSeq" id="WP_207327428.1">
    <property type="nucleotide sequence ID" value="NZ_JAFMYW010000001.1"/>
</dbReference>
<accession>A0ABS3JC15</accession>
<dbReference type="EMBL" id="JAFMYW010000001">
    <property type="protein sequence ID" value="MBO0947520.1"/>
    <property type="molecule type" value="Genomic_DNA"/>
</dbReference>
<reference evidence="1 2" key="1">
    <citation type="submission" date="2021-03" db="EMBL/GenBank/DDBJ databases">
        <title>Fibrella sp. HMF5405 genome sequencing and assembly.</title>
        <authorList>
            <person name="Kang H."/>
            <person name="Kim H."/>
            <person name="Bae S."/>
            <person name="Joh K."/>
        </authorList>
    </citation>
    <scope>NUCLEOTIDE SEQUENCE [LARGE SCALE GENOMIC DNA]</scope>
    <source>
        <strain evidence="1 2">HMF5405</strain>
    </source>
</reference>
<proteinExistence type="predicted"/>
<dbReference type="Pfam" id="PF20137">
    <property type="entry name" value="BubE"/>
    <property type="match status" value="1"/>
</dbReference>
<evidence type="ECO:0000313" key="1">
    <source>
        <dbReference type="EMBL" id="MBO0947520.1"/>
    </source>
</evidence>
<protein>
    <submittedName>
        <fullName evidence="1">Anaerobic dehydrogenase</fullName>
    </submittedName>
</protein>
<sequence length="96" mass="10443">MKILTLNDNSQFTHLFFCEGCGCGHGFNTIPNRGVPTWSYNNDSESPTIQPSILVRSGNANGPTVCHSFVTAGRIQYLPDSTHPLAGQTVELTDMD</sequence>
<evidence type="ECO:0000313" key="2">
    <source>
        <dbReference type="Proteomes" id="UP000664628"/>
    </source>
</evidence>
<organism evidence="1 2">
    <name type="scientific">Fibrella forsythiae</name>
    <dbReference type="NCBI Taxonomy" id="2817061"/>
    <lineage>
        <taxon>Bacteria</taxon>
        <taxon>Pseudomonadati</taxon>
        <taxon>Bacteroidota</taxon>
        <taxon>Cytophagia</taxon>
        <taxon>Cytophagales</taxon>
        <taxon>Spirosomataceae</taxon>
        <taxon>Fibrella</taxon>
    </lineage>
</organism>
<dbReference type="InterPro" id="IPR045384">
    <property type="entry name" value="DUF6527"/>
</dbReference>